<feature type="domain" description="Dynamin GTPase" evidence="1">
    <location>
        <begin position="29"/>
        <end position="198"/>
    </location>
</feature>
<dbReference type="RefSeq" id="XP_044564930.1">
    <property type="nucleotide sequence ID" value="XM_044704061.1"/>
</dbReference>
<dbReference type="PRINTS" id="PR00195">
    <property type="entry name" value="DYNAMIN"/>
</dbReference>
<dbReference type="GO" id="GO:0005737">
    <property type="term" value="C:cytoplasm"/>
    <property type="evidence" value="ECO:0007669"/>
    <property type="project" value="TreeGrafter"/>
</dbReference>
<dbReference type="OrthoDB" id="10267979at2759"/>
<keyword evidence="3" id="KW-1185">Reference proteome</keyword>
<dbReference type="GO" id="GO:0008017">
    <property type="term" value="F:microtubule binding"/>
    <property type="evidence" value="ECO:0007669"/>
    <property type="project" value="TreeGrafter"/>
</dbReference>
<dbReference type="InterPro" id="IPR001401">
    <property type="entry name" value="Dynamin_GTPase"/>
</dbReference>
<reference evidence="2 3" key="1">
    <citation type="journal article" date="2019" name="Sci. Rep.">
        <title>Nanopore sequencing improves the draft genome of the human pathogenic amoeba Naegleria fowleri.</title>
        <authorList>
            <person name="Liechti N."/>
            <person name="Schurch N."/>
            <person name="Bruggmann R."/>
            <person name="Wittwer M."/>
        </authorList>
    </citation>
    <scope>NUCLEOTIDE SEQUENCE [LARGE SCALE GENOMIC DNA]</scope>
    <source>
        <strain evidence="2 3">ATCC 30894</strain>
    </source>
</reference>
<evidence type="ECO:0000313" key="2">
    <source>
        <dbReference type="EMBL" id="KAF0980217.1"/>
    </source>
</evidence>
<dbReference type="Gene3D" id="3.40.50.300">
    <property type="entry name" value="P-loop containing nucleotide triphosphate hydrolases"/>
    <property type="match status" value="2"/>
</dbReference>
<dbReference type="GO" id="GO:0003924">
    <property type="term" value="F:GTPase activity"/>
    <property type="evidence" value="ECO:0007669"/>
    <property type="project" value="InterPro"/>
</dbReference>
<accession>A0A6A5BSR3</accession>
<dbReference type="VEuPathDB" id="AmoebaDB:FDP41_013431"/>
<dbReference type="InterPro" id="IPR027417">
    <property type="entry name" value="P-loop_NTPase"/>
</dbReference>
<comment type="caution">
    <text evidence="2">The sequence shown here is derived from an EMBL/GenBank/DDBJ whole genome shotgun (WGS) entry which is preliminary data.</text>
</comment>
<dbReference type="EMBL" id="VFQX01000019">
    <property type="protein sequence ID" value="KAF0980217.1"/>
    <property type="molecule type" value="Genomic_DNA"/>
</dbReference>
<dbReference type="SUPFAM" id="SSF52540">
    <property type="entry name" value="P-loop containing nucleoside triphosphate hydrolases"/>
    <property type="match status" value="1"/>
</dbReference>
<dbReference type="GeneID" id="68120646"/>
<evidence type="ECO:0000313" key="3">
    <source>
        <dbReference type="Proteomes" id="UP000444721"/>
    </source>
</evidence>
<dbReference type="VEuPathDB" id="AmoebaDB:NF0079660"/>
<dbReference type="AlphaFoldDB" id="A0A6A5BSR3"/>
<proteinExistence type="predicted"/>
<dbReference type="InterPro" id="IPR045063">
    <property type="entry name" value="Dynamin_N"/>
</dbReference>
<name>A0A6A5BSR3_NAEFO</name>
<dbReference type="InterPro" id="IPR022812">
    <property type="entry name" value="Dynamin"/>
</dbReference>
<dbReference type="GO" id="GO:0005525">
    <property type="term" value="F:GTP binding"/>
    <property type="evidence" value="ECO:0007669"/>
    <property type="project" value="InterPro"/>
</dbReference>
<dbReference type="SMART" id="SM00053">
    <property type="entry name" value="DYNc"/>
    <property type="match status" value="1"/>
</dbReference>
<protein>
    <recommendedName>
        <fullName evidence="1">Dynamin GTPase domain-containing protein</fullName>
    </recommendedName>
</protein>
<evidence type="ECO:0000259" key="1">
    <source>
        <dbReference type="SMART" id="SM00053"/>
    </source>
</evidence>
<sequence length="200" mass="22270">MLQAQQPLPSPSLHGDESQQYKDLLQSQSKKYREINDQLSSVLSQYEDLRPPNIVVIGEQSAGKSSVLEYLSGIRFVTGAAQLEKAIDDLTKLHLQFEGNNSCISNQLIEVEVTSPHVPDLTLIDLHGFIATSGVDNPTLKDDIRQLVKQNLTDRDCILIVGEAGRDLQTIVGFEEAREKDPSQKRTLCAFQRDLKEEGP</sequence>
<organism evidence="2 3">
    <name type="scientific">Naegleria fowleri</name>
    <name type="common">Brain eating amoeba</name>
    <dbReference type="NCBI Taxonomy" id="5763"/>
    <lineage>
        <taxon>Eukaryota</taxon>
        <taxon>Discoba</taxon>
        <taxon>Heterolobosea</taxon>
        <taxon>Tetramitia</taxon>
        <taxon>Eutetramitia</taxon>
        <taxon>Vahlkampfiidae</taxon>
        <taxon>Naegleria</taxon>
    </lineage>
</organism>
<dbReference type="GO" id="GO:0016020">
    <property type="term" value="C:membrane"/>
    <property type="evidence" value="ECO:0007669"/>
    <property type="project" value="TreeGrafter"/>
</dbReference>
<dbReference type="Proteomes" id="UP000444721">
    <property type="component" value="Unassembled WGS sequence"/>
</dbReference>
<dbReference type="VEuPathDB" id="AmoebaDB:NfTy_028980"/>
<gene>
    <name evidence="2" type="ORF">FDP41_013431</name>
</gene>
<dbReference type="PANTHER" id="PTHR11566">
    <property type="entry name" value="DYNAMIN"/>
    <property type="match status" value="1"/>
</dbReference>
<dbReference type="Pfam" id="PF00350">
    <property type="entry name" value="Dynamin_N"/>
    <property type="match status" value="2"/>
</dbReference>
<dbReference type="GO" id="GO:0005874">
    <property type="term" value="C:microtubule"/>
    <property type="evidence" value="ECO:0007669"/>
    <property type="project" value="TreeGrafter"/>
</dbReference>